<proteinExistence type="inferred from homology"/>
<evidence type="ECO:0000256" key="8">
    <source>
        <dbReference type="ARBA" id="ARBA00023239"/>
    </source>
</evidence>
<dbReference type="CDD" id="cd01748">
    <property type="entry name" value="GATase1_IGP_Synthase"/>
    <property type="match status" value="1"/>
</dbReference>
<feature type="domain" description="Glutamine amidotransferase" evidence="14">
    <location>
        <begin position="316"/>
        <end position="523"/>
    </location>
</feature>
<dbReference type="PANTHER" id="PTHR21235">
    <property type="entry name" value="IMIDAZOLE GLYCEROL PHOSPHATE SYNTHASE SUBUNIT HISF/H IGP SYNTHASE SUBUNIT HISF/H"/>
    <property type="match status" value="1"/>
</dbReference>
<feature type="active site" description="Nucleophile" evidence="12">
    <location>
        <position position="391"/>
    </location>
</feature>
<keyword evidence="4 12" id="KW-0028">Amino-acid biosynthesis</keyword>
<evidence type="ECO:0000256" key="12">
    <source>
        <dbReference type="HAMAP-Rule" id="MF_00278"/>
    </source>
</evidence>
<keyword evidence="8 12" id="KW-0456">Lyase</keyword>
<dbReference type="SUPFAM" id="SSF51366">
    <property type="entry name" value="Ribulose-phoshate binding barrel"/>
    <property type="match status" value="1"/>
</dbReference>
<name>A0A1W1HF25_9BACT</name>
<dbReference type="InterPro" id="IPR050064">
    <property type="entry name" value="IGPS_HisA/HisF"/>
</dbReference>
<dbReference type="HAMAP" id="MF_00278">
    <property type="entry name" value="HisH"/>
    <property type="match status" value="1"/>
</dbReference>
<comment type="function">
    <text evidence="12">IGPS catalyzes the conversion of PRFAR and glutamine to IGP, AICAR and glutamate. The HisH subunit catalyzes the hydrolysis of glutamine to glutamate and ammonia as part of the synthesis of IGP and AICAR. The resulting ammonia molecule is channeled to the active site of HisF.</text>
</comment>
<feature type="active site" evidence="12">
    <location>
        <position position="510"/>
    </location>
</feature>
<evidence type="ECO:0000259" key="14">
    <source>
        <dbReference type="Pfam" id="PF00117"/>
    </source>
</evidence>
<dbReference type="GO" id="GO:0004359">
    <property type="term" value="F:glutaminase activity"/>
    <property type="evidence" value="ECO:0007669"/>
    <property type="project" value="UniProtKB-EC"/>
</dbReference>
<dbReference type="GO" id="GO:0005737">
    <property type="term" value="C:cytoplasm"/>
    <property type="evidence" value="ECO:0007669"/>
    <property type="project" value="UniProtKB-SubCell"/>
</dbReference>
<evidence type="ECO:0000256" key="10">
    <source>
        <dbReference type="ARBA" id="ARBA00047838"/>
    </source>
</evidence>
<feature type="active site" evidence="12">
    <location>
        <position position="508"/>
    </location>
</feature>
<sequence length="536" mass="58798">MNMVNKRIIPRLDIKGPNLVKGVQLEGLRALGKAEYFARYYYKQGADELIYQDVVATLYGRNSLLNMIENISKEIFIPLTVGGGIRSLKDIRQALSSGADKVALNTAVVADPELINQAAKQFGSSTIVVSIEAKKMPDGTYQVFTDNGREPRGINVLQWAAEAANRGAGEILLISIDRDGTGLGFDIELIKSVSQAVKVPVIASGGAGSVEHIHKALLDGEADAVAPASVLHYGCIEEYDRPEETGVNESQEGNYDFIKQKRGYAKITPCRFSDLRKNNRTEPDSENFYINNGTPQTIKKADSDLKKKQHAPMAAIIDYEMGNLFSVKAACIKVGLQTRLCQTPESLNQAAGIIIPGVGAFGNAMSALKKTGMDLAIKDAAKQGVSILGVCLGMQLLMEQSEEFGITEGLGLISGSVRHIGNNNPKENGQFLRQPLKVPHIGWNFINESGTWQKSLLESVNNKSYMYFVHSFHAEPVYSEHILCTTQYGDKIFCSGVKKENITGFQFHPERSGEKGLIVYKNFLNQIQKSKKIFNL</sequence>
<dbReference type="UniPathway" id="UPA00031">
    <property type="reaction ID" value="UER00010"/>
</dbReference>
<keyword evidence="12" id="KW-0963">Cytoplasm</keyword>
<dbReference type="CDD" id="cd04731">
    <property type="entry name" value="HisF"/>
    <property type="match status" value="1"/>
</dbReference>
<dbReference type="GO" id="GO:0016829">
    <property type="term" value="F:lyase activity"/>
    <property type="evidence" value="ECO:0007669"/>
    <property type="project" value="UniProtKB-KW"/>
</dbReference>
<dbReference type="Gene3D" id="3.20.20.70">
    <property type="entry name" value="Aldolase class I"/>
    <property type="match status" value="1"/>
</dbReference>
<dbReference type="InterPro" id="IPR004651">
    <property type="entry name" value="HisF"/>
</dbReference>
<dbReference type="GO" id="GO:0000105">
    <property type="term" value="P:L-histidine biosynthetic process"/>
    <property type="evidence" value="ECO:0007669"/>
    <property type="project" value="UniProtKB-UniRule"/>
</dbReference>
<dbReference type="InterPro" id="IPR011060">
    <property type="entry name" value="RibuloseP-bd_barrel"/>
</dbReference>
<evidence type="ECO:0000256" key="11">
    <source>
        <dbReference type="ARBA" id="ARBA00049534"/>
    </source>
</evidence>
<comment type="subunit">
    <text evidence="3 12">Heterodimer of HisH and HisF.</text>
</comment>
<comment type="catalytic activity">
    <reaction evidence="10 12">
        <text>5-[(5-phospho-1-deoxy-D-ribulos-1-ylimino)methylamino]-1-(5-phospho-beta-D-ribosyl)imidazole-4-carboxamide + L-glutamine = D-erythro-1-(imidazol-4-yl)glycerol 3-phosphate + 5-amino-1-(5-phospho-beta-D-ribosyl)imidazole-4-carboxamide + L-glutamate + H(+)</text>
        <dbReference type="Rhea" id="RHEA:24793"/>
        <dbReference type="ChEBI" id="CHEBI:15378"/>
        <dbReference type="ChEBI" id="CHEBI:29985"/>
        <dbReference type="ChEBI" id="CHEBI:58278"/>
        <dbReference type="ChEBI" id="CHEBI:58359"/>
        <dbReference type="ChEBI" id="CHEBI:58475"/>
        <dbReference type="ChEBI" id="CHEBI:58525"/>
        <dbReference type="EC" id="4.3.2.10"/>
    </reaction>
</comment>
<dbReference type="Pfam" id="PF00977">
    <property type="entry name" value="His_biosynth"/>
    <property type="match status" value="1"/>
</dbReference>
<dbReference type="InterPro" id="IPR013785">
    <property type="entry name" value="Aldolase_TIM"/>
</dbReference>
<comment type="subcellular location">
    <subcellularLocation>
        <location evidence="12">Cytoplasm</location>
    </subcellularLocation>
</comment>
<dbReference type="InterPro" id="IPR006062">
    <property type="entry name" value="His_biosynth"/>
</dbReference>
<dbReference type="SUPFAM" id="SSF52317">
    <property type="entry name" value="Class I glutamine amidotransferase-like"/>
    <property type="match status" value="1"/>
</dbReference>
<evidence type="ECO:0000256" key="7">
    <source>
        <dbReference type="ARBA" id="ARBA00023102"/>
    </source>
</evidence>
<dbReference type="Gene3D" id="3.40.50.880">
    <property type="match status" value="1"/>
</dbReference>
<organism evidence="15 16">
    <name type="scientific">Desulfamplus magnetovallimortis</name>
    <dbReference type="NCBI Taxonomy" id="1246637"/>
    <lineage>
        <taxon>Bacteria</taxon>
        <taxon>Pseudomonadati</taxon>
        <taxon>Thermodesulfobacteriota</taxon>
        <taxon>Desulfobacteria</taxon>
        <taxon>Desulfobacterales</taxon>
        <taxon>Desulfobacteraceae</taxon>
        <taxon>Desulfamplus</taxon>
    </lineage>
</organism>
<comment type="similarity">
    <text evidence="2 13">Belongs to the HisA/HisF family.</text>
</comment>
<dbReference type="Proteomes" id="UP000191931">
    <property type="component" value="Unassembled WGS sequence"/>
</dbReference>
<evidence type="ECO:0000313" key="16">
    <source>
        <dbReference type="Proteomes" id="UP000191931"/>
    </source>
</evidence>
<dbReference type="OrthoDB" id="9807749at2"/>
<dbReference type="EC" id="3.5.1.2" evidence="12"/>
<dbReference type="GO" id="GO:0000107">
    <property type="term" value="F:imidazoleglycerol-phosphate synthase activity"/>
    <property type="evidence" value="ECO:0007669"/>
    <property type="project" value="UniProtKB-UniRule"/>
</dbReference>
<evidence type="ECO:0000256" key="6">
    <source>
        <dbReference type="ARBA" id="ARBA00022962"/>
    </source>
</evidence>
<dbReference type="InterPro" id="IPR029062">
    <property type="entry name" value="Class_I_gatase-like"/>
</dbReference>
<evidence type="ECO:0000256" key="9">
    <source>
        <dbReference type="ARBA" id="ARBA00025475"/>
    </source>
</evidence>
<dbReference type="PANTHER" id="PTHR21235:SF2">
    <property type="entry name" value="IMIDAZOLE GLYCEROL PHOSPHATE SYNTHASE HISHF"/>
    <property type="match status" value="1"/>
</dbReference>
<evidence type="ECO:0000256" key="3">
    <source>
        <dbReference type="ARBA" id="ARBA00011152"/>
    </source>
</evidence>
<evidence type="ECO:0000313" key="15">
    <source>
        <dbReference type="EMBL" id="SLM30975.1"/>
    </source>
</evidence>
<dbReference type="NCBIfam" id="TIGR01855">
    <property type="entry name" value="IMP_synth_hisH"/>
    <property type="match status" value="1"/>
</dbReference>
<dbReference type="STRING" id="1246637.MTBBW1_2560016"/>
<reference evidence="15 16" key="1">
    <citation type="submission" date="2017-03" db="EMBL/GenBank/DDBJ databases">
        <authorList>
            <person name="Afonso C.L."/>
            <person name="Miller P.J."/>
            <person name="Scott M.A."/>
            <person name="Spackman E."/>
            <person name="Goraichik I."/>
            <person name="Dimitrov K.M."/>
            <person name="Suarez D.L."/>
            <person name="Swayne D.E."/>
        </authorList>
    </citation>
    <scope>NUCLEOTIDE SEQUENCE [LARGE SCALE GENOMIC DNA]</scope>
    <source>
        <strain evidence="15">PRJEB14757</strain>
    </source>
</reference>
<dbReference type="EC" id="4.3.2.10" evidence="12"/>
<evidence type="ECO:0000256" key="2">
    <source>
        <dbReference type="ARBA" id="ARBA00009667"/>
    </source>
</evidence>
<comment type="function">
    <text evidence="9">IGPS catalyzes the conversion of PRFAR and glutamine to IGP, AICAR and glutamate. The HisF subunit catalyzes the cyclization activity that produces IGP and AICAR from PRFAR using the ammonia provided by the HisH subunit.</text>
</comment>
<keyword evidence="7 12" id="KW-0368">Histidine biosynthesis</keyword>
<keyword evidence="5 12" id="KW-0378">Hydrolase</keyword>
<dbReference type="AlphaFoldDB" id="A0A1W1HF25"/>
<evidence type="ECO:0000256" key="1">
    <source>
        <dbReference type="ARBA" id="ARBA00005091"/>
    </source>
</evidence>
<comment type="catalytic activity">
    <reaction evidence="11 12">
        <text>L-glutamine + H2O = L-glutamate + NH4(+)</text>
        <dbReference type="Rhea" id="RHEA:15889"/>
        <dbReference type="ChEBI" id="CHEBI:15377"/>
        <dbReference type="ChEBI" id="CHEBI:28938"/>
        <dbReference type="ChEBI" id="CHEBI:29985"/>
        <dbReference type="ChEBI" id="CHEBI:58359"/>
        <dbReference type="EC" id="3.5.1.2"/>
    </reaction>
</comment>
<dbReference type="EMBL" id="FWEV01000175">
    <property type="protein sequence ID" value="SLM30975.1"/>
    <property type="molecule type" value="Genomic_DNA"/>
</dbReference>
<evidence type="ECO:0000256" key="5">
    <source>
        <dbReference type="ARBA" id="ARBA00022801"/>
    </source>
</evidence>
<dbReference type="PROSITE" id="PS51273">
    <property type="entry name" value="GATASE_TYPE_1"/>
    <property type="match status" value="1"/>
</dbReference>
<comment type="pathway">
    <text evidence="1 12">Amino-acid biosynthesis; L-histidine biosynthesis; L-histidine from 5-phospho-alpha-D-ribose 1-diphosphate: step 5/9.</text>
</comment>
<accession>A0A1W1HF25</accession>
<keyword evidence="6 12" id="KW-0315">Glutamine amidotransferase</keyword>
<dbReference type="InterPro" id="IPR017926">
    <property type="entry name" value="GATASE"/>
</dbReference>
<keyword evidence="16" id="KW-1185">Reference proteome</keyword>
<gene>
    <name evidence="12" type="primary">hisH</name>
    <name evidence="15" type="ORF">MTBBW1_2560016</name>
</gene>
<evidence type="ECO:0000256" key="13">
    <source>
        <dbReference type="RuleBase" id="RU003657"/>
    </source>
</evidence>
<protein>
    <recommendedName>
        <fullName evidence="12">Imidazole glycerol phosphate synthase subunit HisH</fullName>
        <ecNumber evidence="12">4.3.2.10</ecNumber>
    </recommendedName>
    <alternativeName>
        <fullName evidence="12">IGP synthase glutaminase subunit</fullName>
        <ecNumber evidence="12">3.5.1.2</ecNumber>
    </alternativeName>
    <alternativeName>
        <fullName evidence="12">IGP synthase subunit HisH</fullName>
    </alternativeName>
    <alternativeName>
        <fullName evidence="12">ImGP synthase subunit HisH</fullName>
        <shortName evidence="12">IGPS subunit HisH</shortName>
    </alternativeName>
</protein>
<evidence type="ECO:0000256" key="4">
    <source>
        <dbReference type="ARBA" id="ARBA00022605"/>
    </source>
</evidence>
<dbReference type="InterPro" id="IPR010139">
    <property type="entry name" value="Imidazole-glycPsynth_HisH"/>
</dbReference>
<dbReference type="Pfam" id="PF00117">
    <property type="entry name" value="GATase"/>
    <property type="match status" value="1"/>
</dbReference>